<dbReference type="InterPro" id="IPR050235">
    <property type="entry name" value="CK1_Ser-Thr_kinase"/>
</dbReference>
<protein>
    <recommendedName>
        <fullName evidence="1">non-specific serine/threonine protein kinase</fullName>
        <ecNumber evidence="1">2.7.11.1</ecNumber>
    </recommendedName>
</protein>
<dbReference type="PANTHER" id="PTHR11909">
    <property type="entry name" value="CASEIN KINASE-RELATED"/>
    <property type="match status" value="1"/>
</dbReference>
<proteinExistence type="predicted"/>
<keyword evidence="2 4" id="KW-0547">Nucleotide-binding</keyword>
<dbReference type="PROSITE" id="PS50011">
    <property type="entry name" value="PROTEIN_KINASE_DOM"/>
    <property type="match status" value="1"/>
</dbReference>
<accession>A0A224XLT1</accession>
<evidence type="ECO:0000256" key="5">
    <source>
        <dbReference type="SAM" id="MobiDB-lite"/>
    </source>
</evidence>
<dbReference type="SUPFAM" id="SSF56112">
    <property type="entry name" value="Protein kinase-like (PK-like)"/>
    <property type="match status" value="1"/>
</dbReference>
<keyword evidence="7" id="KW-0808">Transferase</keyword>
<reference evidence="7" key="1">
    <citation type="journal article" date="2018" name="PLoS Negl. Trop. Dis.">
        <title>An insight into the salivary gland and fat body transcriptome of Panstrongylus lignarius (Hemiptera: Heteroptera), the main vector of Chagas disease in Peru.</title>
        <authorList>
            <person name="Nevoa J.C."/>
            <person name="Mendes M.T."/>
            <person name="da Silva M.V."/>
            <person name="Soares S.C."/>
            <person name="Oliveira C.J.F."/>
            <person name="Ribeiro J.M.C."/>
        </authorList>
    </citation>
    <scope>NUCLEOTIDE SEQUENCE</scope>
</reference>
<dbReference type="AlphaFoldDB" id="A0A224XLT1"/>
<dbReference type="GO" id="GO:0004674">
    <property type="term" value="F:protein serine/threonine kinase activity"/>
    <property type="evidence" value="ECO:0007669"/>
    <property type="project" value="UniProtKB-EC"/>
</dbReference>
<evidence type="ECO:0000256" key="1">
    <source>
        <dbReference type="ARBA" id="ARBA00012513"/>
    </source>
</evidence>
<dbReference type="EMBL" id="GFTR01006874">
    <property type="protein sequence ID" value="JAW09552.1"/>
    <property type="molecule type" value="Transcribed_RNA"/>
</dbReference>
<name>A0A224XLT1_9HEMI</name>
<dbReference type="InterPro" id="IPR011009">
    <property type="entry name" value="Kinase-like_dom_sf"/>
</dbReference>
<evidence type="ECO:0000256" key="2">
    <source>
        <dbReference type="ARBA" id="ARBA00022741"/>
    </source>
</evidence>
<dbReference type="InterPro" id="IPR017441">
    <property type="entry name" value="Protein_kinase_ATP_BS"/>
</dbReference>
<organism evidence="7">
    <name type="scientific">Panstrongylus lignarius</name>
    <dbReference type="NCBI Taxonomy" id="156445"/>
    <lineage>
        <taxon>Eukaryota</taxon>
        <taxon>Metazoa</taxon>
        <taxon>Ecdysozoa</taxon>
        <taxon>Arthropoda</taxon>
        <taxon>Hexapoda</taxon>
        <taxon>Insecta</taxon>
        <taxon>Pterygota</taxon>
        <taxon>Neoptera</taxon>
        <taxon>Paraneoptera</taxon>
        <taxon>Hemiptera</taxon>
        <taxon>Heteroptera</taxon>
        <taxon>Panheteroptera</taxon>
        <taxon>Cimicomorpha</taxon>
        <taxon>Reduviidae</taxon>
        <taxon>Triatominae</taxon>
        <taxon>Panstrongylus</taxon>
    </lineage>
</organism>
<evidence type="ECO:0000256" key="3">
    <source>
        <dbReference type="ARBA" id="ARBA00022840"/>
    </source>
</evidence>
<feature type="region of interest" description="Disordered" evidence="5">
    <location>
        <begin position="438"/>
        <end position="487"/>
    </location>
</feature>
<dbReference type="InterPro" id="IPR008271">
    <property type="entry name" value="Ser/Thr_kinase_AS"/>
</dbReference>
<evidence type="ECO:0000259" key="6">
    <source>
        <dbReference type="PROSITE" id="PS50011"/>
    </source>
</evidence>
<feature type="domain" description="Protein kinase" evidence="6">
    <location>
        <begin position="33"/>
        <end position="359"/>
    </location>
</feature>
<feature type="compositionally biased region" description="Basic and acidic residues" evidence="5">
    <location>
        <begin position="457"/>
        <end position="475"/>
    </location>
</feature>
<keyword evidence="7" id="KW-0418">Kinase</keyword>
<evidence type="ECO:0000256" key="4">
    <source>
        <dbReference type="PROSITE-ProRule" id="PRU10141"/>
    </source>
</evidence>
<dbReference type="Gene3D" id="1.10.510.10">
    <property type="entry name" value="Transferase(Phosphotransferase) domain 1"/>
    <property type="match status" value="1"/>
</dbReference>
<dbReference type="Pfam" id="PF00069">
    <property type="entry name" value="Pkinase"/>
    <property type="match status" value="1"/>
</dbReference>
<keyword evidence="3 4" id="KW-0067">ATP-binding</keyword>
<dbReference type="GO" id="GO:0005524">
    <property type="term" value="F:ATP binding"/>
    <property type="evidence" value="ECO:0007669"/>
    <property type="project" value="UniProtKB-UniRule"/>
</dbReference>
<dbReference type="SMART" id="SM00220">
    <property type="entry name" value="S_TKc"/>
    <property type="match status" value="1"/>
</dbReference>
<dbReference type="PROSITE" id="PS00108">
    <property type="entry name" value="PROTEIN_KINASE_ST"/>
    <property type="match status" value="1"/>
</dbReference>
<dbReference type="InterPro" id="IPR000719">
    <property type="entry name" value="Prot_kinase_dom"/>
</dbReference>
<feature type="binding site" evidence="4">
    <location>
        <position position="67"/>
    </location>
    <ligand>
        <name>ATP</name>
        <dbReference type="ChEBI" id="CHEBI:30616"/>
    </ligand>
</feature>
<feature type="compositionally biased region" description="Polar residues" evidence="5">
    <location>
        <begin position="438"/>
        <end position="451"/>
    </location>
</feature>
<dbReference type="PROSITE" id="PS00107">
    <property type="entry name" value="PROTEIN_KINASE_ATP"/>
    <property type="match status" value="1"/>
</dbReference>
<sequence>MALQKKRNPSTNDRVPDLIKQGEILCDVTKKKWRLGKSIGMGAFGDIYLASDDISRHVGPDSRYVIKMEPHSSGPLFVEMNFYLRVAQEARIAEWKSRRRLTSLGMPQMYSFGSHVHRGTRMRFIVLSRYGESIEKMLMKHSYKFHLKTAFTLAFHILNVLEYVHSEGYVHSDLKGHNMVLGLERDHAPVYLVDFGLATRYSNKDGTHKEASPDGRKAEAGTMMFSSRDAHEGVMTRRSDLESLGYNIITWLGGRLPWEACLTNPEQVAERKEQAMSNITVFLNESFSSRPAPSVLGEYFTYISTMDFDTDPEYTYLRRLFCFGIREAGFLDDSILSFDNHAKLSKNTAYKRKAERENLVGPKKKKTTFISGARNPCSIHNHNISTVRHTRNLDRGISKRGTLRSKNFNWATILAMNPEKIIKKERCKNDLHLSTTKSLPVSKSDDLSNPTPAMIKVMERSKRRTSEQSSKRSRGDSTSVPSGLTPAMEEVLASRMLYTRVLRSSSRRQKQYFK</sequence>
<dbReference type="EC" id="2.7.11.1" evidence="1"/>
<evidence type="ECO:0000313" key="7">
    <source>
        <dbReference type="EMBL" id="JAW09552.1"/>
    </source>
</evidence>